<feature type="transmembrane region" description="Helical" evidence="1">
    <location>
        <begin position="70"/>
        <end position="87"/>
    </location>
</feature>
<dbReference type="OrthoDB" id="9155749at2"/>
<keyword evidence="1" id="KW-0812">Transmembrane</keyword>
<protein>
    <submittedName>
        <fullName evidence="2">Uncharacterized protein</fullName>
    </submittedName>
</protein>
<dbReference type="EMBL" id="RAPY01000001">
    <property type="protein sequence ID" value="RKE56294.1"/>
    <property type="molecule type" value="Genomic_DNA"/>
</dbReference>
<gene>
    <name evidence="2" type="ORF">DFQ12_1151</name>
</gene>
<sequence>MTRRKIILTYLWLAPLMFGLITLVSYDNDIDDIRFGFPETFYSKIHGMSLITGQTGYAISFRIWDFLRDFGFALIVTLVVVLVYARFRKKKGGQATAQSHGSRKPS</sequence>
<reference evidence="2 3" key="1">
    <citation type="submission" date="2018-09" db="EMBL/GenBank/DDBJ databases">
        <title>Genomic Encyclopedia of Type Strains, Phase III (KMG-III): the genomes of soil and plant-associated and newly described type strains.</title>
        <authorList>
            <person name="Whitman W."/>
        </authorList>
    </citation>
    <scope>NUCLEOTIDE SEQUENCE [LARGE SCALE GENOMIC DNA]</scope>
    <source>
        <strain evidence="2 3">CECT 7938</strain>
    </source>
</reference>
<keyword evidence="1" id="KW-1133">Transmembrane helix</keyword>
<comment type="caution">
    <text evidence="2">The sequence shown here is derived from an EMBL/GenBank/DDBJ whole genome shotgun (WGS) entry which is preliminary data.</text>
</comment>
<keyword evidence="3" id="KW-1185">Reference proteome</keyword>
<dbReference type="RefSeq" id="WP_147420333.1">
    <property type="nucleotide sequence ID" value="NZ_RAPY01000001.1"/>
</dbReference>
<evidence type="ECO:0000313" key="3">
    <source>
        <dbReference type="Proteomes" id="UP000286246"/>
    </source>
</evidence>
<dbReference type="Proteomes" id="UP000286246">
    <property type="component" value="Unassembled WGS sequence"/>
</dbReference>
<feature type="transmembrane region" description="Helical" evidence="1">
    <location>
        <begin position="7"/>
        <end position="26"/>
    </location>
</feature>
<name>A0A420BHQ7_SPHD1</name>
<evidence type="ECO:0000256" key="1">
    <source>
        <dbReference type="SAM" id="Phobius"/>
    </source>
</evidence>
<evidence type="ECO:0000313" key="2">
    <source>
        <dbReference type="EMBL" id="RKE56294.1"/>
    </source>
</evidence>
<accession>A0A420BHQ7</accession>
<proteinExistence type="predicted"/>
<organism evidence="2 3">
    <name type="scientific">Sphingobacterium detergens</name>
    <dbReference type="NCBI Taxonomy" id="1145106"/>
    <lineage>
        <taxon>Bacteria</taxon>
        <taxon>Pseudomonadati</taxon>
        <taxon>Bacteroidota</taxon>
        <taxon>Sphingobacteriia</taxon>
        <taxon>Sphingobacteriales</taxon>
        <taxon>Sphingobacteriaceae</taxon>
        <taxon>Sphingobacterium</taxon>
    </lineage>
</organism>
<dbReference type="AlphaFoldDB" id="A0A420BHQ7"/>
<keyword evidence="1" id="KW-0472">Membrane</keyword>